<protein>
    <submittedName>
        <fullName evidence="1">Gsl3221 protein</fullName>
    </submittedName>
</protein>
<dbReference type="EMBL" id="BA000045">
    <property type="protein sequence ID" value="BAC91162.1"/>
    <property type="molecule type" value="Genomic_DNA"/>
</dbReference>
<dbReference type="Proteomes" id="UP000000557">
    <property type="component" value="Chromosome"/>
</dbReference>
<accession>Q7NGF0</accession>
<sequence>MAFMEDGQDHQPLLPPPDFAKGLTARALGERLSVSQQMILKQWDDLGPLFANWCRSGRGTRRVRKRADPDGLGWVRGLDGRFYPVPPPQLQ</sequence>
<dbReference type="HOGENOM" id="CLU_2422787_0_0_3"/>
<proteinExistence type="predicted"/>
<gene>
    <name evidence="1" type="ordered locus">gsl3221</name>
</gene>
<reference evidence="1 2" key="1">
    <citation type="journal article" date="2003" name="DNA Res.">
        <title>Complete genome structure of Gloeobacter violaceus PCC 7421, a cyanobacterium that lacks thylakoids.</title>
        <authorList>
            <person name="Nakamura Y."/>
            <person name="Kaneko T."/>
            <person name="Sato S."/>
            <person name="Mimuro M."/>
            <person name="Miyashita H."/>
            <person name="Tsuchiya T."/>
            <person name="Sasamoto S."/>
            <person name="Watanabe A."/>
            <person name="Kawashima K."/>
            <person name="Kishida Y."/>
            <person name="Kiyokawa C."/>
            <person name="Kohara M."/>
            <person name="Matsumoto M."/>
            <person name="Matsuno A."/>
            <person name="Nakazaki N."/>
            <person name="Shimpo S."/>
            <person name="Takeuchi C."/>
            <person name="Yamada M."/>
            <person name="Tabata S."/>
        </authorList>
    </citation>
    <scope>NUCLEOTIDE SEQUENCE [LARGE SCALE GENOMIC DNA]</scope>
    <source>
        <strain evidence="2">ATCC 29082 / PCC 7421</strain>
    </source>
</reference>
<dbReference type="EnsemblBacteria" id="BAC91162">
    <property type="protein sequence ID" value="BAC91162"/>
    <property type="gene ID" value="BAC91162"/>
</dbReference>
<dbReference type="KEGG" id="gvi:gsl3221"/>
<organism evidence="1 2">
    <name type="scientific">Gloeobacter violaceus (strain ATCC 29082 / PCC 7421)</name>
    <dbReference type="NCBI Taxonomy" id="251221"/>
    <lineage>
        <taxon>Bacteria</taxon>
        <taxon>Bacillati</taxon>
        <taxon>Cyanobacteriota</taxon>
        <taxon>Cyanophyceae</taxon>
        <taxon>Gloeobacterales</taxon>
        <taxon>Gloeobacteraceae</taxon>
        <taxon>Gloeobacter</taxon>
    </lineage>
</organism>
<name>Q7NGF0_GLOVI</name>
<evidence type="ECO:0000313" key="1">
    <source>
        <dbReference type="EMBL" id="BAC91162.1"/>
    </source>
</evidence>
<evidence type="ECO:0000313" key="2">
    <source>
        <dbReference type="Proteomes" id="UP000000557"/>
    </source>
</evidence>
<reference evidence="1 2" key="2">
    <citation type="journal article" date="2003" name="DNA Res.">
        <title>Complete genome structure of Gloeobacter violaceus PCC 7421, a cyanobacterium that lacks thylakoids (supplement).</title>
        <authorList>
            <person name="Nakamura Y."/>
            <person name="Kaneko T."/>
            <person name="Sato S."/>
            <person name="Mimuro M."/>
            <person name="Miyashita H."/>
            <person name="Tsuchiya T."/>
            <person name="Sasamoto S."/>
            <person name="Watanabe A."/>
            <person name="Kawashima K."/>
            <person name="Kishida Y."/>
            <person name="Kiyokawa C."/>
            <person name="Kohara M."/>
            <person name="Matsumoto M."/>
            <person name="Matsuno A."/>
            <person name="Nakazaki N."/>
            <person name="Shimpo S."/>
            <person name="Takeuchi C."/>
            <person name="Yamada M."/>
            <person name="Tabata S."/>
        </authorList>
    </citation>
    <scope>NUCLEOTIDE SEQUENCE [LARGE SCALE GENOMIC DNA]</scope>
    <source>
        <strain evidence="2">ATCC 29082 / PCC 7421</strain>
    </source>
</reference>
<keyword evidence="2" id="KW-1185">Reference proteome</keyword>
<dbReference type="AlphaFoldDB" id="Q7NGF0"/>
<dbReference type="InParanoid" id="Q7NGF0"/>